<dbReference type="STRING" id="1163406.A0A0L0MY09"/>
<proteinExistence type="predicted"/>
<dbReference type="EMBL" id="LFRF01000049">
    <property type="protein sequence ID" value="KND86747.1"/>
    <property type="molecule type" value="Genomic_DNA"/>
</dbReference>
<feature type="region of interest" description="Disordered" evidence="1">
    <location>
        <begin position="31"/>
        <end position="50"/>
    </location>
</feature>
<dbReference type="OrthoDB" id="1658288at2759"/>
<name>A0A0L0MY09_TOLOC</name>
<accession>A0A0L0MY09</accession>
<dbReference type="Proteomes" id="UP000036947">
    <property type="component" value="Unassembled WGS sequence"/>
</dbReference>
<evidence type="ECO:0000313" key="3">
    <source>
        <dbReference type="Proteomes" id="UP000036947"/>
    </source>
</evidence>
<dbReference type="Pfam" id="PF20174">
    <property type="entry name" value="DUF6540"/>
    <property type="match status" value="1"/>
</dbReference>
<evidence type="ECO:0000256" key="1">
    <source>
        <dbReference type="SAM" id="MobiDB-lite"/>
    </source>
</evidence>
<evidence type="ECO:0000313" key="2">
    <source>
        <dbReference type="EMBL" id="KND86747.1"/>
    </source>
</evidence>
<gene>
    <name evidence="2" type="ORF">TOPH_08604</name>
</gene>
<sequence length="106" mass="11812">MVFLGYVDSNNLYDPVNKSFAREYTPRGVLKSEAAQVPPPPRGQNVRAPIDGVNAKRYQEWTMEYLTRLVEKGLINSQAVDIAQAHRNVLTHGIFGQGGSGQRRKA</sequence>
<dbReference type="InterPro" id="IPR046670">
    <property type="entry name" value="DUF6540"/>
</dbReference>
<dbReference type="AlphaFoldDB" id="A0A0L0MY09"/>
<organism evidence="2 3">
    <name type="scientific">Tolypocladium ophioglossoides (strain CBS 100239)</name>
    <name type="common">Snaketongue truffleclub</name>
    <name type="synonym">Elaphocordyceps ophioglossoides</name>
    <dbReference type="NCBI Taxonomy" id="1163406"/>
    <lineage>
        <taxon>Eukaryota</taxon>
        <taxon>Fungi</taxon>
        <taxon>Dikarya</taxon>
        <taxon>Ascomycota</taxon>
        <taxon>Pezizomycotina</taxon>
        <taxon>Sordariomycetes</taxon>
        <taxon>Hypocreomycetidae</taxon>
        <taxon>Hypocreales</taxon>
        <taxon>Ophiocordycipitaceae</taxon>
        <taxon>Tolypocladium</taxon>
    </lineage>
</organism>
<keyword evidence="3" id="KW-1185">Reference proteome</keyword>
<comment type="caution">
    <text evidence="2">The sequence shown here is derived from an EMBL/GenBank/DDBJ whole genome shotgun (WGS) entry which is preliminary data.</text>
</comment>
<reference evidence="2 3" key="1">
    <citation type="journal article" date="2015" name="BMC Genomics">
        <title>The genome of the truffle-parasite Tolypocladium ophioglossoides and the evolution of antifungal peptaibiotics.</title>
        <authorList>
            <person name="Quandt C.A."/>
            <person name="Bushley K.E."/>
            <person name="Spatafora J.W."/>
        </authorList>
    </citation>
    <scope>NUCLEOTIDE SEQUENCE [LARGE SCALE GENOMIC DNA]</scope>
    <source>
        <strain evidence="2 3">CBS 100239</strain>
    </source>
</reference>
<protein>
    <submittedName>
        <fullName evidence="2">Uncharacterized protein</fullName>
    </submittedName>
</protein>